<dbReference type="Pfam" id="PF02782">
    <property type="entry name" value="FGGY_C"/>
    <property type="match status" value="1"/>
</dbReference>
<dbReference type="CDD" id="cd07769">
    <property type="entry name" value="ASKHA_NBD_FGGY_GK"/>
    <property type="match status" value="1"/>
</dbReference>
<reference evidence="11" key="1">
    <citation type="submission" date="2016-10" db="EMBL/GenBank/DDBJ databases">
        <authorList>
            <person name="Varghese N."/>
            <person name="Submissions S."/>
        </authorList>
    </citation>
    <scope>NUCLEOTIDE SEQUENCE [LARGE SCALE GENOMIC DNA]</scope>
    <source>
        <strain evidence="11">DSM 18733</strain>
    </source>
</reference>
<evidence type="ECO:0000313" key="10">
    <source>
        <dbReference type="EMBL" id="SEL54370.1"/>
    </source>
</evidence>
<dbReference type="InterPro" id="IPR018485">
    <property type="entry name" value="FGGY_C"/>
</dbReference>
<dbReference type="GO" id="GO:0005829">
    <property type="term" value="C:cytosol"/>
    <property type="evidence" value="ECO:0007669"/>
    <property type="project" value="TreeGrafter"/>
</dbReference>
<keyword evidence="11" id="KW-1185">Reference proteome</keyword>
<dbReference type="PIRSF" id="PIRSF000538">
    <property type="entry name" value="GlpK"/>
    <property type="match status" value="1"/>
</dbReference>
<dbReference type="InterPro" id="IPR018483">
    <property type="entry name" value="Carb_kinase_FGGY_CS"/>
</dbReference>
<dbReference type="PROSITE" id="PS00445">
    <property type="entry name" value="FGGY_KINASES_2"/>
    <property type="match status" value="1"/>
</dbReference>
<dbReference type="STRING" id="407022.SAMN05661044_02810"/>
<dbReference type="Gene3D" id="3.30.420.40">
    <property type="match status" value="2"/>
</dbReference>
<gene>
    <name evidence="10" type="ORF">SAMN05661044_02810</name>
</gene>
<keyword evidence="2 7" id="KW-0808">Transferase</keyword>
<keyword evidence="4 7" id="KW-0418">Kinase</keyword>
<dbReference type="PROSITE" id="PS00933">
    <property type="entry name" value="FGGY_KINASES_1"/>
    <property type="match status" value="1"/>
</dbReference>
<feature type="domain" description="Carbohydrate kinase FGGY C-terminal" evidence="9">
    <location>
        <begin position="265"/>
        <end position="451"/>
    </location>
</feature>
<sequence length="494" mass="53829">MTSSSYILAIDQGTSGTKSIIFDEAGSIFAEATVPLKTHYLPEGYVEQDPEEIYKNVLQSVQACVDQYSAAGGVLSAIKSCGISNQRETFVLWNKDGQPLYNAIVWQCKRSVSICTALQAAGLAYIIQEKTGLCIDPYFSGTKLMWLYQHHTEIRQTIDAGEAYFGTIDTWLLYRLTGGEKYLTDYTNASRTLFFNLDTLDWDRELLSRFNLDGIQLPEAKPSSYAFGASHFEGLFEEALPIHALIGDSHAAAFGEACIYPGTAKATLGTGCSILFNVGSKRKNSTSGMVSTICWSTEDRVDYALEGIIVSCASPLAWLKTELGLLTDFSEVETMANSVEDNGGVYLIPAFSGLGAPYWDMNKKASIEGLTFASNKNHIVRAALESIAYQIKDVLEAMNQDAGMTVNELMVNGGASSNQFVTQFLSDLLDATLVKNENKNISALGAGVLAGLKTGIFTDVDAIRSLFQRHPIARSASVPKVAEAYKGWQRVMSC</sequence>
<evidence type="ECO:0000313" key="11">
    <source>
        <dbReference type="Proteomes" id="UP000199421"/>
    </source>
</evidence>
<keyword evidence="3" id="KW-0547">Nucleotide-binding</keyword>
<evidence type="ECO:0000256" key="2">
    <source>
        <dbReference type="ARBA" id="ARBA00022679"/>
    </source>
</evidence>
<dbReference type="NCBIfam" id="NF000756">
    <property type="entry name" value="PRK00047.1"/>
    <property type="match status" value="1"/>
</dbReference>
<dbReference type="InterPro" id="IPR018484">
    <property type="entry name" value="FGGY_N"/>
</dbReference>
<evidence type="ECO:0000259" key="8">
    <source>
        <dbReference type="Pfam" id="PF00370"/>
    </source>
</evidence>
<dbReference type="OrthoDB" id="9805576at2"/>
<dbReference type="GO" id="GO:0004370">
    <property type="term" value="F:glycerol kinase activity"/>
    <property type="evidence" value="ECO:0007669"/>
    <property type="project" value="TreeGrafter"/>
</dbReference>
<dbReference type="PANTHER" id="PTHR10196">
    <property type="entry name" value="SUGAR KINASE"/>
    <property type="match status" value="1"/>
</dbReference>
<name>A0A1H7R295_OLID1</name>
<dbReference type="SUPFAM" id="SSF53067">
    <property type="entry name" value="Actin-like ATPase domain"/>
    <property type="match status" value="2"/>
</dbReference>
<dbReference type="PANTHER" id="PTHR10196:SF69">
    <property type="entry name" value="GLYCEROL KINASE"/>
    <property type="match status" value="1"/>
</dbReference>
<dbReference type="InterPro" id="IPR043129">
    <property type="entry name" value="ATPase_NBD"/>
</dbReference>
<accession>A0A1H7R295</accession>
<dbReference type="Pfam" id="PF00370">
    <property type="entry name" value="FGGY_N"/>
    <property type="match status" value="1"/>
</dbReference>
<dbReference type="EMBL" id="FOAF01000002">
    <property type="protein sequence ID" value="SEL54370.1"/>
    <property type="molecule type" value="Genomic_DNA"/>
</dbReference>
<dbReference type="Proteomes" id="UP000199421">
    <property type="component" value="Unassembled WGS sequence"/>
</dbReference>
<evidence type="ECO:0000256" key="4">
    <source>
        <dbReference type="ARBA" id="ARBA00022777"/>
    </source>
</evidence>
<feature type="domain" description="Carbohydrate kinase FGGY N-terminal" evidence="8">
    <location>
        <begin position="6"/>
        <end position="255"/>
    </location>
</feature>
<evidence type="ECO:0000256" key="1">
    <source>
        <dbReference type="ARBA" id="ARBA00009156"/>
    </source>
</evidence>
<dbReference type="RefSeq" id="WP_093325364.1">
    <property type="nucleotide sequence ID" value="NZ_FOAF01000002.1"/>
</dbReference>
<dbReference type="InterPro" id="IPR000577">
    <property type="entry name" value="Carb_kinase_FGGY"/>
</dbReference>
<evidence type="ECO:0000256" key="3">
    <source>
        <dbReference type="ARBA" id="ARBA00022741"/>
    </source>
</evidence>
<evidence type="ECO:0000256" key="6">
    <source>
        <dbReference type="ARBA" id="ARBA00043149"/>
    </source>
</evidence>
<dbReference type="GO" id="GO:0005524">
    <property type="term" value="F:ATP binding"/>
    <property type="evidence" value="ECO:0007669"/>
    <property type="project" value="UniProtKB-KW"/>
</dbReference>
<protein>
    <recommendedName>
        <fullName evidence="6">ATP:glycerol 3-phosphotransferase</fullName>
    </recommendedName>
</protein>
<evidence type="ECO:0000256" key="7">
    <source>
        <dbReference type="RuleBase" id="RU003733"/>
    </source>
</evidence>
<dbReference type="GO" id="GO:0019563">
    <property type="term" value="P:glycerol catabolic process"/>
    <property type="evidence" value="ECO:0007669"/>
    <property type="project" value="TreeGrafter"/>
</dbReference>
<organism evidence="10 11">
    <name type="scientific">Olivibacter domesticus</name>
    <name type="common">Pseudosphingobacterium domesticum</name>
    <dbReference type="NCBI Taxonomy" id="407022"/>
    <lineage>
        <taxon>Bacteria</taxon>
        <taxon>Pseudomonadati</taxon>
        <taxon>Bacteroidota</taxon>
        <taxon>Sphingobacteriia</taxon>
        <taxon>Sphingobacteriales</taxon>
        <taxon>Sphingobacteriaceae</taxon>
        <taxon>Olivibacter</taxon>
    </lineage>
</organism>
<proteinExistence type="inferred from homology"/>
<comment type="similarity">
    <text evidence="1 7">Belongs to the FGGY kinase family.</text>
</comment>
<dbReference type="AlphaFoldDB" id="A0A1H7R295"/>
<evidence type="ECO:0000259" key="9">
    <source>
        <dbReference type="Pfam" id="PF02782"/>
    </source>
</evidence>
<evidence type="ECO:0000256" key="5">
    <source>
        <dbReference type="ARBA" id="ARBA00022840"/>
    </source>
</evidence>
<keyword evidence="5" id="KW-0067">ATP-binding</keyword>